<dbReference type="OrthoDB" id="123621at2759"/>
<sequence>SEYLVVEKKRSSYCLKDAHVFFTDKNGSPVSAEKATAVTIGLEGAKNDQYGRGAWRTMHASGDRSLCPVRALRHIRSARTQLASAHCEHLCMNLSSEEVAMRLKQVAIKVGVLPSRYATLRIGGATSLLNARVDSLAIKLLGRWVSRCYEEYPVQAAAATAGLSGRMI</sequence>
<protein>
    <submittedName>
        <fullName evidence="2">Uncharacterized protein</fullName>
    </submittedName>
</protein>
<reference evidence="3" key="1">
    <citation type="submission" date="2017-03" db="EMBL/GenBank/DDBJ databases">
        <title>Phytopthora megakarya and P. palmivora, two closely related causual agents of cacao black pod achieved similar genome size and gene model numbers by different mechanisms.</title>
        <authorList>
            <person name="Ali S."/>
            <person name="Shao J."/>
            <person name="Larry D.J."/>
            <person name="Kronmiller B."/>
            <person name="Shen D."/>
            <person name="Strem M.D."/>
            <person name="Melnick R.L."/>
            <person name="Guiltinan M.J."/>
            <person name="Tyler B.M."/>
            <person name="Meinhardt L.W."/>
            <person name="Bailey B.A."/>
        </authorList>
    </citation>
    <scope>NUCLEOTIDE SEQUENCE [LARGE SCALE GENOMIC DNA]</scope>
    <source>
        <strain evidence="3">zdho120</strain>
    </source>
</reference>
<gene>
    <name evidence="2" type="ORF">PHMEG_00029771</name>
</gene>
<feature type="non-terminal residue" evidence="2">
    <location>
        <position position="1"/>
    </location>
</feature>
<dbReference type="GO" id="GO:0003677">
    <property type="term" value="F:DNA binding"/>
    <property type="evidence" value="ECO:0007669"/>
    <property type="project" value="InterPro"/>
</dbReference>
<dbReference type="GO" id="GO:0015074">
    <property type="term" value="P:DNA integration"/>
    <property type="evidence" value="ECO:0007669"/>
    <property type="project" value="InterPro"/>
</dbReference>
<evidence type="ECO:0000313" key="3">
    <source>
        <dbReference type="Proteomes" id="UP000198211"/>
    </source>
</evidence>
<dbReference type="GO" id="GO:0006310">
    <property type="term" value="P:DNA recombination"/>
    <property type="evidence" value="ECO:0007669"/>
    <property type="project" value="UniProtKB-KW"/>
</dbReference>
<dbReference type="InterPro" id="IPR011010">
    <property type="entry name" value="DNA_brk_join_enz"/>
</dbReference>
<keyword evidence="3" id="KW-1185">Reference proteome</keyword>
<dbReference type="AlphaFoldDB" id="A0A225V3D7"/>
<name>A0A225V3D7_9STRA</name>
<organism evidence="2 3">
    <name type="scientific">Phytophthora megakarya</name>
    <dbReference type="NCBI Taxonomy" id="4795"/>
    <lineage>
        <taxon>Eukaryota</taxon>
        <taxon>Sar</taxon>
        <taxon>Stramenopiles</taxon>
        <taxon>Oomycota</taxon>
        <taxon>Peronosporomycetes</taxon>
        <taxon>Peronosporales</taxon>
        <taxon>Peronosporaceae</taxon>
        <taxon>Phytophthora</taxon>
    </lineage>
</organism>
<dbReference type="InterPro" id="IPR052925">
    <property type="entry name" value="Phage_Integrase-like_Recomb"/>
</dbReference>
<dbReference type="EMBL" id="NBNE01008656">
    <property type="protein sequence ID" value="OWY99256.1"/>
    <property type="molecule type" value="Genomic_DNA"/>
</dbReference>
<dbReference type="STRING" id="4795.A0A225V3D7"/>
<dbReference type="Proteomes" id="UP000198211">
    <property type="component" value="Unassembled WGS sequence"/>
</dbReference>
<evidence type="ECO:0000313" key="2">
    <source>
        <dbReference type="EMBL" id="OWY99256.1"/>
    </source>
</evidence>
<accession>A0A225V3D7</accession>
<keyword evidence="1" id="KW-0233">DNA recombination</keyword>
<comment type="caution">
    <text evidence="2">The sequence shown here is derived from an EMBL/GenBank/DDBJ whole genome shotgun (WGS) entry which is preliminary data.</text>
</comment>
<evidence type="ECO:0000256" key="1">
    <source>
        <dbReference type="ARBA" id="ARBA00023172"/>
    </source>
</evidence>
<dbReference type="PANTHER" id="PTHR34605">
    <property type="entry name" value="PHAGE_INTEGRASE DOMAIN-CONTAINING PROTEIN"/>
    <property type="match status" value="1"/>
</dbReference>
<dbReference type="InterPro" id="IPR013762">
    <property type="entry name" value="Integrase-like_cat_sf"/>
</dbReference>
<dbReference type="Gene3D" id="1.10.443.10">
    <property type="entry name" value="Intergrase catalytic core"/>
    <property type="match status" value="1"/>
</dbReference>
<dbReference type="PANTHER" id="PTHR34605:SF3">
    <property type="entry name" value="P CELL-TYPE AGGLUTINATION PROTEIN MAP4-LIKE-RELATED"/>
    <property type="match status" value="1"/>
</dbReference>
<proteinExistence type="predicted"/>
<dbReference type="SUPFAM" id="SSF56349">
    <property type="entry name" value="DNA breaking-rejoining enzymes"/>
    <property type="match status" value="1"/>
</dbReference>